<comment type="caution">
    <text evidence="1">The sequence shown here is derived from an EMBL/GenBank/DDBJ whole genome shotgun (WGS) entry which is preliminary data.</text>
</comment>
<keyword evidence="2" id="KW-1185">Reference proteome</keyword>
<sequence length="56" mass="6194">MFTSGTLSQAGVYVCSAVVAVTDSKIHKIPEPENEYAASDPDKYLKDYMRITQIPN</sequence>
<gene>
    <name evidence="1" type="ORF">GCM10022423_47530</name>
</gene>
<evidence type="ECO:0000313" key="2">
    <source>
        <dbReference type="Proteomes" id="UP001500748"/>
    </source>
</evidence>
<name>A0ABP7H4T3_9FLAO</name>
<protein>
    <submittedName>
        <fullName evidence="1">Uncharacterized protein</fullName>
    </submittedName>
</protein>
<evidence type="ECO:0000313" key="1">
    <source>
        <dbReference type="EMBL" id="GAA3784604.1"/>
    </source>
</evidence>
<reference evidence="2" key="1">
    <citation type="journal article" date="2019" name="Int. J. Syst. Evol. Microbiol.">
        <title>The Global Catalogue of Microorganisms (GCM) 10K type strain sequencing project: providing services to taxonomists for standard genome sequencing and annotation.</title>
        <authorList>
            <consortium name="The Broad Institute Genomics Platform"/>
            <consortium name="The Broad Institute Genome Sequencing Center for Infectious Disease"/>
            <person name="Wu L."/>
            <person name="Ma J."/>
        </authorList>
    </citation>
    <scope>NUCLEOTIDE SEQUENCE [LARGE SCALE GENOMIC DNA]</scope>
    <source>
        <strain evidence="2">JCM 17337</strain>
    </source>
</reference>
<dbReference type="EMBL" id="BAABDU010000011">
    <property type="protein sequence ID" value="GAA3784604.1"/>
    <property type="molecule type" value="Genomic_DNA"/>
</dbReference>
<proteinExistence type="predicted"/>
<organism evidence="1 2">
    <name type="scientific">Flavobacterium ginsengiterrae</name>
    <dbReference type="NCBI Taxonomy" id="871695"/>
    <lineage>
        <taxon>Bacteria</taxon>
        <taxon>Pseudomonadati</taxon>
        <taxon>Bacteroidota</taxon>
        <taxon>Flavobacteriia</taxon>
        <taxon>Flavobacteriales</taxon>
        <taxon>Flavobacteriaceae</taxon>
        <taxon>Flavobacterium</taxon>
    </lineage>
</organism>
<accession>A0ABP7H4T3</accession>
<dbReference type="RefSeq" id="WP_345147411.1">
    <property type="nucleotide sequence ID" value="NZ_BAABDU010000011.1"/>
</dbReference>
<dbReference type="Proteomes" id="UP001500748">
    <property type="component" value="Unassembled WGS sequence"/>
</dbReference>